<sequence length="211" mass="22487">MLLSLQAVFLVSALCLDSFAASFAFGAERIRIPPLSVAVISGMCSLVLAVSLFFGAALRPYIPHALSSGISFAILALLGLFRLLDSGIKNLIRKSQSGRAQIKFKFLSFDFILRIYADSTEADCDHSKVLAPLEAAPLSLALSIDGLAAGFGAGIMGLHYLPVILLSFFIGALMVSGGSYLGRHIAARHEELNLSWVSGLVLLGLAFMRLL</sequence>
<evidence type="ECO:0000256" key="6">
    <source>
        <dbReference type="SAM" id="SignalP"/>
    </source>
</evidence>
<evidence type="ECO:0000256" key="5">
    <source>
        <dbReference type="SAM" id="Phobius"/>
    </source>
</evidence>
<keyword evidence="1" id="KW-1003">Cell membrane</keyword>
<dbReference type="EMBL" id="SLUK01000001">
    <property type="protein sequence ID" value="TCL45298.1"/>
    <property type="molecule type" value="Genomic_DNA"/>
</dbReference>
<reference evidence="7 8" key="1">
    <citation type="submission" date="2019-03" db="EMBL/GenBank/DDBJ databases">
        <title>Genomic Encyclopedia of Type Strains, Phase IV (KMG-IV): sequencing the most valuable type-strain genomes for metagenomic binning, comparative biology and taxonomic classification.</title>
        <authorList>
            <person name="Goeker M."/>
        </authorList>
    </citation>
    <scope>NUCLEOTIDE SEQUENCE [LARGE SCALE GENOMIC DNA]</scope>
    <source>
        <strain evidence="7 8">DSM 100433</strain>
    </source>
</reference>
<dbReference type="Proteomes" id="UP000294682">
    <property type="component" value="Unassembled WGS sequence"/>
</dbReference>
<keyword evidence="3 5" id="KW-1133">Transmembrane helix</keyword>
<feature type="transmembrane region" description="Helical" evidence="5">
    <location>
        <begin position="193"/>
        <end position="210"/>
    </location>
</feature>
<feature type="transmembrane region" description="Helical" evidence="5">
    <location>
        <begin position="36"/>
        <end position="58"/>
    </location>
</feature>
<evidence type="ECO:0000256" key="3">
    <source>
        <dbReference type="ARBA" id="ARBA00022989"/>
    </source>
</evidence>
<feature type="signal peptide" evidence="6">
    <location>
        <begin position="1"/>
        <end position="20"/>
    </location>
</feature>
<evidence type="ECO:0000256" key="1">
    <source>
        <dbReference type="ARBA" id="ARBA00022475"/>
    </source>
</evidence>
<feature type="transmembrane region" description="Helical" evidence="5">
    <location>
        <begin position="160"/>
        <end position="181"/>
    </location>
</feature>
<protein>
    <submittedName>
        <fullName evidence="7">Sporulation protein YtaF</fullName>
    </submittedName>
</protein>
<dbReference type="NCBIfam" id="TIGR02840">
    <property type="entry name" value="spore_YtaF"/>
    <property type="match status" value="1"/>
</dbReference>
<name>A0A9X8ULQ9_9FIRM</name>
<keyword evidence="4 5" id="KW-0472">Membrane</keyword>
<dbReference type="OrthoDB" id="1650809at2"/>
<evidence type="ECO:0000256" key="4">
    <source>
        <dbReference type="ARBA" id="ARBA00023136"/>
    </source>
</evidence>
<comment type="caution">
    <text evidence="7">The sequence shown here is derived from an EMBL/GenBank/DDBJ whole genome shotgun (WGS) entry which is preliminary data.</text>
</comment>
<feature type="transmembrane region" description="Helical" evidence="5">
    <location>
        <begin position="65"/>
        <end position="84"/>
    </location>
</feature>
<dbReference type="InterPro" id="IPR003810">
    <property type="entry name" value="Mntp/YtaF"/>
</dbReference>
<keyword evidence="6" id="KW-0732">Signal</keyword>
<keyword evidence="2 5" id="KW-0812">Transmembrane</keyword>
<dbReference type="PANTHER" id="PTHR35529:SF2">
    <property type="entry name" value="SPORULATION PROTEIN YTAF-RELATED"/>
    <property type="match status" value="1"/>
</dbReference>
<dbReference type="PANTHER" id="PTHR35529">
    <property type="entry name" value="MANGANESE EFFLUX PUMP MNTP-RELATED"/>
    <property type="match status" value="1"/>
</dbReference>
<gene>
    <name evidence="7" type="ORF">EDD78_101281</name>
</gene>
<proteinExistence type="predicted"/>
<evidence type="ECO:0000313" key="7">
    <source>
        <dbReference type="EMBL" id="TCL45298.1"/>
    </source>
</evidence>
<dbReference type="InterPro" id="IPR014205">
    <property type="entry name" value="Spore_YtaF"/>
</dbReference>
<evidence type="ECO:0000256" key="2">
    <source>
        <dbReference type="ARBA" id="ARBA00022692"/>
    </source>
</evidence>
<dbReference type="RefSeq" id="WP_079700378.1">
    <property type="nucleotide sequence ID" value="NZ_JADNAH010000004.1"/>
</dbReference>
<accession>A0A9X8ULQ9</accession>
<dbReference type="AlphaFoldDB" id="A0A9X8ULQ9"/>
<organism evidence="7 8">
    <name type="scientific">Harryflintia acetispora</name>
    <dbReference type="NCBI Taxonomy" id="1849041"/>
    <lineage>
        <taxon>Bacteria</taxon>
        <taxon>Bacillati</taxon>
        <taxon>Bacillota</taxon>
        <taxon>Clostridia</taxon>
        <taxon>Eubacteriales</taxon>
        <taxon>Oscillospiraceae</taxon>
        <taxon>Harryflintia</taxon>
    </lineage>
</organism>
<keyword evidence="8" id="KW-1185">Reference proteome</keyword>
<dbReference type="Pfam" id="PF02659">
    <property type="entry name" value="Mntp"/>
    <property type="match status" value="1"/>
</dbReference>
<evidence type="ECO:0000313" key="8">
    <source>
        <dbReference type="Proteomes" id="UP000294682"/>
    </source>
</evidence>
<feature type="chain" id="PRO_5040818880" evidence="6">
    <location>
        <begin position="21"/>
        <end position="211"/>
    </location>
</feature>